<reference evidence="8 9" key="1">
    <citation type="submission" date="2022-01" db="EMBL/GenBank/DDBJ databases">
        <title>Flavihumibacter sp. nov., isolated from sediment of a river.</title>
        <authorList>
            <person name="Liu H."/>
        </authorList>
    </citation>
    <scope>NUCLEOTIDE SEQUENCE [LARGE SCALE GENOMIC DNA]</scope>
    <source>
        <strain evidence="8 9">RY-1</strain>
    </source>
</reference>
<dbReference type="EMBL" id="JAKEVY010000004">
    <property type="protein sequence ID" value="MCF1716354.1"/>
    <property type="molecule type" value="Genomic_DNA"/>
</dbReference>
<evidence type="ECO:0000256" key="3">
    <source>
        <dbReference type="ARBA" id="ARBA00022729"/>
    </source>
</evidence>
<proteinExistence type="inferred from homology"/>
<evidence type="ECO:0000256" key="2">
    <source>
        <dbReference type="ARBA" id="ARBA00006275"/>
    </source>
</evidence>
<dbReference type="InterPro" id="IPR033985">
    <property type="entry name" value="SusD-like_N"/>
</dbReference>
<keyword evidence="4" id="KW-0472">Membrane</keyword>
<evidence type="ECO:0000256" key="4">
    <source>
        <dbReference type="ARBA" id="ARBA00023136"/>
    </source>
</evidence>
<accession>A0ABS9BKX5</accession>
<evidence type="ECO:0000259" key="6">
    <source>
        <dbReference type="Pfam" id="PF07980"/>
    </source>
</evidence>
<keyword evidence="5" id="KW-0998">Cell outer membrane</keyword>
<name>A0ABS9BKX5_9BACT</name>
<dbReference type="RefSeq" id="WP_234867474.1">
    <property type="nucleotide sequence ID" value="NZ_JAKEVY010000004.1"/>
</dbReference>
<evidence type="ECO:0000313" key="8">
    <source>
        <dbReference type="EMBL" id="MCF1716354.1"/>
    </source>
</evidence>
<evidence type="ECO:0000259" key="7">
    <source>
        <dbReference type="Pfam" id="PF14322"/>
    </source>
</evidence>
<dbReference type="Gene3D" id="1.25.40.390">
    <property type="match status" value="1"/>
</dbReference>
<dbReference type="Pfam" id="PF14322">
    <property type="entry name" value="SusD-like_3"/>
    <property type="match status" value="1"/>
</dbReference>
<evidence type="ECO:0000256" key="1">
    <source>
        <dbReference type="ARBA" id="ARBA00004442"/>
    </source>
</evidence>
<gene>
    <name evidence="8" type="ORF">L0U88_17060</name>
</gene>
<organism evidence="8 9">
    <name type="scientific">Flavihumibacter fluminis</name>
    <dbReference type="NCBI Taxonomy" id="2909236"/>
    <lineage>
        <taxon>Bacteria</taxon>
        <taxon>Pseudomonadati</taxon>
        <taxon>Bacteroidota</taxon>
        <taxon>Chitinophagia</taxon>
        <taxon>Chitinophagales</taxon>
        <taxon>Chitinophagaceae</taxon>
        <taxon>Flavihumibacter</taxon>
    </lineage>
</organism>
<keyword evidence="9" id="KW-1185">Reference proteome</keyword>
<dbReference type="Pfam" id="PF07980">
    <property type="entry name" value="SusD_RagB"/>
    <property type="match status" value="1"/>
</dbReference>
<feature type="domain" description="SusD-like N-terminal" evidence="7">
    <location>
        <begin position="47"/>
        <end position="228"/>
    </location>
</feature>
<dbReference type="SUPFAM" id="SSF48452">
    <property type="entry name" value="TPR-like"/>
    <property type="match status" value="1"/>
</dbReference>
<keyword evidence="3" id="KW-0732">Signal</keyword>
<comment type="caution">
    <text evidence="8">The sequence shown here is derived from an EMBL/GenBank/DDBJ whole genome shotgun (WGS) entry which is preliminary data.</text>
</comment>
<dbReference type="Proteomes" id="UP001200145">
    <property type="component" value="Unassembled WGS sequence"/>
</dbReference>
<comment type="subcellular location">
    <subcellularLocation>
        <location evidence="1">Cell outer membrane</location>
    </subcellularLocation>
</comment>
<dbReference type="PROSITE" id="PS51257">
    <property type="entry name" value="PROKAR_LIPOPROTEIN"/>
    <property type="match status" value="1"/>
</dbReference>
<evidence type="ECO:0000256" key="5">
    <source>
        <dbReference type="ARBA" id="ARBA00023237"/>
    </source>
</evidence>
<dbReference type="InterPro" id="IPR012944">
    <property type="entry name" value="SusD_RagB_dom"/>
</dbReference>
<evidence type="ECO:0000313" key="9">
    <source>
        <dbReference type="Proteomes" id="UP001200145"/>
    </source>
</evidence>
<protein>
    <submittedName>
        <fullName evidence="8">RagB/SusD family nutrient uptake outer membrane protein</fullName>
    </submittedName>
</protein>
<dbReference type="CDD" id="cd08977">
    <property type="entry name" value="SusD"/>
    <property type="match status" value="1"/>
</dbReference>
<sequence length="463" mass="52671">MLILLKNLSKRILPLAALFFLAQGCTKFLEPEYRTQVGLEDVFANDANLEIALTGLYTNLIHENSGFSGAITRMSGFSASELRYAFNDGIIEQFINHDVQPNNSQILQYWNAIYKDIYNSNSIIEGCEASTGLTPGFKKQAIGEAKFIRAFSHFYLINLFGDVPLITVTNKDVTGLMPRTPVAEVYQQIVADLKDAYNILAPDYSFVGGKRIRVNKWAAAALLARVYLFMKDYVNAESLASEVIANNALYQLDTNLDNVFKKNNGESILQMERAFNNTGEGDSFLFYFKVLGFADNIMTDDLVGSFESNDERTSKWMAFALFGYIPYKYKSPDTNEENYVFLRLAEQYLIRAEARVQQNKFSEAQTDINTLRTRSGLAEINNMIDKSSSMIAIENEKRHEFFCEWGHRWFDLKRWPSLRSNGKSRADDILGAINPEWESTDQLYPIPEDAIFKNPNLTQNPGY</sequence>
<comment type="similarity">
    <text evidence="2">Belongs to the SusD family.</text>
</comment>
<feature type="domain" description="RagB/SusD" evidence="6">
    <location>
        <begin position="328"/>
        <end position="463"/>
    </location>
</feature>
<dbReference type="InterPro" id="IPR011990">
    <property type="entry name" value="TPR-like_helical_dom_sf"/>
</dbReference>